<dbReference type="EMBL" id="BK032734">
    <property type="protein sequence ID" value="DAF57517.1"/>
    <property type="molecule type" value="Genomic_DNA"/>
</dbReference>
<name>A0A8S5T2H4_9CAUD</name>
<accession>A0A8S5T2H4</accession>
<proteinExistence type="predicted"/>
<protein>
    <submittedName>
        <fullName evidence="1">Uncharacterized protein</fullName>
    </submittedName>
</protein>
<sequence>MYAIISDTDNGVEYVTIGNKPEVFETEADAYVRISELNRKEKELFGGITSKYQIVPYVVEGAI</sequence>
<reference evidence="1" key="1">
    <citation type="journal article" date="2021" name="Proc. Natl. Acad. Sci. U.S.A.">
        <title>A Catalog of Tens of Thousands of Viruses from Human Metagenomes Reveals Hidden Associations with Chronic Diseases.</title>
        <authorList>
            <person name="Tisza M.J."/>
            <person name="Buck C.B."/>
        </authorList>
    </citation>
    <scope>NUCLEOTIDE SEQUENCE</scope>
    <source>
        <strain evidence="1">CtqfO1</strain>
    </source>
</reference>
<organism evidence="1">
    <name type="scientific">Myoviridae sp. ctqfO1</name>
    <dbReference type="NCBI Taxonomy" id="2827710"/>
    <lineage>
        <taxon>Viruses</taxon>
        <taxon>Duplodnaviria</taxon>
        <taxon>Heunggongvirae</taxon>
        <taxon>Uroviricota</taxon>
        <taxon>Caudoviricetes</taxon>
    </lineage>
</organism>
<evidence type="ECO:0000313" key="1">
    <source>
        <dbReference type="EMBL" id="DAF57517.1"/>
    </source>
</evidence>